<organism evidence="1 2">
    <name type="scientific">Melastoma candidum</name>
    <dbReference type="NCBI Taxonomy" id="119954"/>
    <lineage>
        <taxon>Eukaryota</taxon>
        <taxon>Viridiplantae</taxon>
        <taxon>Streptophyta</taxon>
        <taxon>Embryophyta</taxon>
        <taxon>Tracheophyta</taxon>
        <taxon>Spermatophyta</taxon>
        <taxon>Magnoliopsida</taxon>
        <taxon>eudicotyledons</taxon>
        <taxon>Gunneridae</taxon>
        <taxon>Pentapetalae</taxon>
        <taxon>rosids</taxon>
        <taxon>malvids</taxon>
        <taxon>Myrtales</taxon>
        <taxon>Melastomataceae</taxon>
        <taxon>Melastomatoideae</taxon>
        <taxon>Melastomateae</taxon>
        <taxon>Melastoma</taxon>
    </lineage>
</organism>
<dbReference type="EMBL" id="CM042882">
    <property type="protein sequence ID" value="KAI4382260.1"/>
    <property type="molecule type" value="Genomic_DNA"/>
</dbReference>
<proteinExistence type="predicted"/>
<evidence type="ECO:0000313" key="1">
    <source>
        <dbReference type="EMBL" id="KAI4382260.1"/>
    </source>
</evidence>
<sequence>MADTEATNGVEAAPAGEEEAVVGPGRHRREEYEKSYIHRDVVTHVAVSAADFFITGSADGHLKFWKKKPVGIEFAKHFRSHLGPIEGLAWCRSVLMACFAARSQMIGEVKVKLAISDRDTPTVYIYDARSGTNYPVISKEMHLSPVNFMRYNHMFDAVISSDSKGIIEYWNLTTLAFPEDEVKFKLKSDTNLFKIVKCKTTVSAIGSTYSKGVARALAVAEWPLPVVSSTMLALWGLSQLLHCV</sequence>
<name>A0ACB9RT45_9MYRT</name>
<protein>
    <submittedName>
        <fullName evidence="1">Uncharacterized protein</fullName>
    </submittedName>
</protein>
<reference evidence="2" key="1">
    <citation type="journal article" date="2023" name="Front. Plant Sci.">
        <title>Chromosomal-level genome assembly of Melastoma candidum provides insights into trichome evolution.</title>
        <authorList>
            <person name="Zhong Y."/>
            <person name="Wu W."/>
            <person name="Sun C."/>
            <person name="Zou P."/>
            <person name="Liu Y."/>
            <person name="Dai S."/>
            <person name="Zhou R."/>
        </authorList>
    </citation>
    <scope>NUCLEOTIDE SEQUENCE [LARGE SCALE GENOMIC DNA]</scope>
</reference>
<accession>A0ACB9RT45</accession>
<keyword evidence="2" id="KW-1185">Reference proteome</keyword>
<gene>
    <name evidence="1" type="ORF">MLD38_008246</name>
</gene>
<dbReference type="Proteomes" id="UP001057402">
    <property type="component" value="Chromosome 3"/>
</dbReference>
<evidence type="ECO:0000313" key="2">
    <source>
        <dbReference type="Proteomes" id="UP001057402"/>
    </source>
</evidence>
<comment type="caution">
    <text evidence="1">The sequence shown here is derived from an EMBL/GenBank/DDBJ whole genome shotgun (WGS) entry which is preliminary data.</text>
</comment>